<dbReference type="Proteomes" id="UP000479000">
    <property type="component" value="Unassembled WGS sequence"/>
</dbReference>
<dbReference type="AlphaFoldDB" id="A0A6H5H5Q2"/>
<evidence type="ECO:0000313" key="2">
    <source>
        <dbReference type="Proteomes" id="UP000479000"/>
    </source>
</evidence>
<reference evidence="1 2" key="1">
    <citation type="submission" date="2020-02" db="EMBL/GenBank/DDBJ databases">
        <authorList>
            <person name="Ferguson B K."/>
        </authorList>
    </citation>
    <scope>NUCLEOTIDE SEQUENCE [LARGE SCALE GENOMIC DNA]</scope>
</reference>
<gene>
    <name evidence="1" type="ORF">NTEN_LOCUS14146</name>
</gene>
<protein>
    <submittedName>
        <fullName evidence="1">Uncharacterized protein</fullName>
    </submittedName>
</protein>
<feature type="non-terminal residue" evidence="1">
    <location>
        <position position="73"/>
    </location>
</feature>
<name>A0A6H5H5Q2_9HEMI</name>
<sequence>MAPKETGGEEVPHNTAGWSGGMPFGVCCVRGATRQRRGGAEGALLKLVEWRPCAMTRRRRRRITEAGGIRPVE</sequence>
<evidence type="ECO:0000313" key="1">
    <source>
        <dbReference type="EMBL" id="CAB0008944.1"/>
    </source>
</evidence>
<proteinExistence type="predicted"/>
<organism evidence="1 2">
    <name type="scientific">Nesidiocoris tenuis</name>
    <dbReference type="NCBI Taxonomy" id="355587"/>
    <lineage>
        <taxon>Eukaryota</taxon>
        <taxon>Metazoa</taxon>
        <taxon>Ecdysozoa</taxon>
        <taxon>Arthropoda</taxon>
        <taxon>Hexapoda</taxon>
        <taxon>Insecta</taxon>
        <taxon>Pterygota</taxon>
        <taxon>Neoptera</taxon>
        <taxon>Paraneoptera</taxon>
        <taxon>Hemiptera</taxon>
        <taxon>Heteroptera</taxon>
        <taxon>Panheteroptera</taxon>
        <taxon>Cimicomorpha</taxon>
        <taxon>Miridae</taxon>
        <taxon>Dicyphina</taxon>
        <taxon>Nesidiocoris</taxon>
    </lineage>
</organism>
<keyword evidence="2" id="KW-1185">Reference proteome</keyword>
<dbReference type="EMBL" id="CADCXU010021173">
    <property type="protein sequence ID" value="CAB0008944.1"/>
    <property type="molecule type" value="Genomic_DNA"/>
</dbReference>
<accession>A0A6H5H5Q2</accession>